<dbReference type="Pfam" id="PF00557">
    <property type="entry name" value="Peptidase_M24"/>
    <property type="match status" value="1"/>
</dbReference>
<evidence type="ECO:0000259" key="3">
    <source>
        <dbReference type="Pfam" id="PF00557"/>
    </source>
</evidence>
<accession>A0A1G1W8D9</accession>
<keyword evidence="2" id="KW-0378">Hydrolase</keyword>
<dbReference type="InterPro" id="IPR036005">
    <property type="entry name" value="Creatinase/aminopeptidase-like"/>
</dbReference>
<dbReference type="Gene3D" id="3.90.230.10">
    <property type="entry name" value="Creatinase/methionine aminopeptidase superfamily"/>
    <property type="match status" value="1"/>
</dbReference>
<feature type="domain" description="Creatinase N-terminal" evidence="4">
    <location>
        <begin position="5"/>
        <end position="129"/>
    </location>
</feature>
<evidence type="ECO:0008006" key="7">
    <source>
        <dbReference type="Google" id="ProtNLM"/>
    </source>
</evidence>
<dbReference type="EMBL" id="MHCQ01000035">
    <property type="protein sequence ID" value="OGY23932.1"/>
    <property type="molecule type" value="Genomic_DNA"/>
</dbReference>
<dbReference type="PROSITE" id="PS00491">
    <property type="entry name" value="PROLINE_PEPTIDASE"/>
    <property type="match status" value="1"/>
</dbReference>
<evidence type="ECO:0000313" key="6">
    <source>
        <dbReference type="Proteomes" id="UP000177103"/>
    </source>
</evidence>
<reference evidence="5 6" key="1">
    <citation type="journal article" date="2016" name="Nat. Commun.">
        <title>Thousands of microbial genomes shed light on interconnected biogeochemical processes in an aquifer system.</title>
        <authorList>
            <person name="Anantharaman K."/>
            <person name="Brown C.T."/>
            <person name="Hug L.A."/>
            <person name="Sharon I."/>
            <person name="Castelle C.J."/>
            <person name="Probst A.J."/>
            <person name="Thomas B.C."/>
            <person name="Singh A."/>
            <person name="Wilkins M.J."/>
            <person name="Karaoz U."/>
            <person name="Brodie E.L."/>
            <person name="Williams K.H."/>
            <person name="Hubbard S.S."/>
            <person name="Banfield J.F."/>
        </authorList>
    </citation>
    <scope>NUCLEOTIDE SEQUENCE [LARGE SCALE GENOMIC DNA]</scope>
</reference>
<dbReference type="GO" id="GO:0046872">
    <property type="term" value="F:metal ion binding"/>
    <property type="evidence" value="ECO:0007669"/>
    <property type="project" value="UniProtKB-KW"/>
</dbReference>
<dbReference type="InterPro" id="IPR000994">
    <property type="entry name" value="Pept_M24"/>
</dbReference>
<dbReference type="PANTHER" id="PTHR46112">
    <property type="entry name" value="AMINOPEPTIDASE"/>
    <property type="match status" value="1"/>
</dbReference>
<dbReference type="Proteomes" id="UP000177103">
    <property type="component" value="Unassembled WGS sequence"/>
</dbReference>
<dbReference type="PRINTS" id="PR00599">
    <property type="entry name" value="MAPEPTIDASE"/>
</dbReference>
<dbReference type="CDD" id="cd01092">
    <property type="entry name" value="APP-like"/>
    <property type="match status" value="1"/>
</dbReference>
<sequence length="358" mass="40277">MLKERIKKLRKIFQQSGLDLFLTDDFANRYYLSGLESSAGWLLISLNSAYLLVDSRYFEKAKKEVSDFFEVIEVEDFFKATARICETQKIKRVGFESHNLTHQKLVRLKSALRGKKLVGTIGLVEDLRSQKDESEVTLILRSIRVAEIAFKNILNLIKPGVSEAELAWELEKKMRDLGAEKVAWQPLLIAVGENSALPHYGHGKHKIKNGDIVQFDFGAVVGGYYSDISRVVFVGKPSVRQKQIYNLVLEAQRQAIDLVKDGAVGGRIDGKVKEFLRKKTDGVFRHSLGHGVGLEIHELPRLYVGSKEKLQSGNVITIEPGIYLPGWGGVRIEDMVLITKDGCKVLTKLPKKIEEVTV</sequence>
<dbReference type="InterPro" id="IPR000587">
    <property type="entry name" value="Creatinase_N"/>
</dbReference>
<name>A0A1G1W8D9_9BACT</name>
<feature type="domain" description="Peptidase M24" evidence="3">
    <location>
        <begin position="139"/>
        <end position="340"/>
    </location>
</feature>
<dbReference type="InterPro" id="IPR001131">
    <property type="entry name" value="Peptidase_M24B_aminopep-P_CS"/>
</dbReference>
<dbReference type="GO" id="GO:0008235">
    <property type="term" value="F:metalloexopeptidase activity"/>
    <property type="evidence" value="ECO:0007669"/>
    <property type="project" value="UniProtKB-ARBA"/>
</dbReference>
<dbReference type="InterPro" id="IPR001714">
    <property type="entry name" value="Pept_M24_MAP"/>
</dbReference>
<organism evidence="5 6">
    <name type="scientific">Candidatus Woykebacteria bacterium RBG_13_40_7b</name>
    <dbReference type="NCBI Taxonomy" id="1802594"/>
    <lineage>
        <taxon>Bacteria</taxon>
        <taxon>Candidatus Woykeibacteriota</taxon>
    </lineage>
</organism>
<dbReference type="AlphaFoldDB" id="A0A1G1W8D9"/>
<dbReference type="Pfam" id="PF01321">
    <property type="entry name" value="Creatinase_N"/>
    <property type="match status" value="1"/>
</dbReference>
<evidence type="ECO:0000259" key="4">
    <source>
        <dbReference type="Pfam" id="PF01321"/>
    </source>
</evidence>
<keyword evidence="1" id="KW-0479">Metal-binding</keyword>
<evidence type="ECO:0000256" key="1">
    <source>
        <dbReference type="ARBA" id="ARBA00022723"/>
    </source>
</evidence>
<dbReference type="InterPro" id="IPR029149">
    <property type="entry name" value="Creatin/AminoP/Spt16_N"/>
</dbReference>
<comment type="caution">
    <text evidence="5">The sequence shown here is derived from an EMBL/GenBank/DDBJ whole genome shotgun (WGS) entry which is preliminary data.</text>
</comment>
<gene>
    <name evidence="5" type="ORF">A2Y57_04370</name>
</gene>
<dbReference type="PANTHER" id="PTHR46112:SF3">
    <property type="entry name" value="AMINOPEPTIDASE YPDF"/>
    <property type="match status" value="1"/>
</dbReference>
<proteinExistence type="predicted"/>
<protein>
    <recommendedName>
        <fullName evidence="7">Xaa-Pro dipeptidase</fullName>
    </recommendedName>
</protein>
<dbReference type="InterPro" id="IPR050659">
    <property type="entry name" value="Peptidase_M24B"/>
</dbReference>
<dbReference type="GO" id="GO:0004177">
    <property type="term" value="F:aminopeptidase activity"/>
    <property type="evidence" value="ECO:0007669"/>
    <property type="project" value="UniProtKB-ARBA"/>
</dbReference>
<dbReference type="Gene3D" id="3.40.350.10">
    <property type="entry name" value="Creatinase/prolidase N-terminal domain"/>
    <property type="match status" value="1"/>
</dbReference>
<evidence type="ECO:0000256" key="2">
    <source>
        <dbReference type="ARBA" id="ARBA00022801"/>
    </source>
</evidence>
<dbReference type="SUPFAM" id="SSF55920">
    <property type="entry name" value="Creatinase/aminopeptidase"/>
    <property type="match status" value="1"/>
</dbReference>
<dbReference type="SUPFAM" id="SSF53092">
    <property type="entry name" value="Creatinase/prolidase N-terminal domain"/>
    <property type="match status" value="1"/>
</dbReference>
<evidence type="ECO:0000313" key="5">
    <source>
        <dbReference type="EMBL" id="OGY23932.1"/>
    </source>
</evidence>